<organism evidence="1 2">
    <name type="scientific">Roseovarius marisflavi</name>
    <dbReference type="NCBI Taxonomy" id="1054996"/>
    <lineage>
        <taxon>Bacteria</taxon>
        <taxon>Pseudomonadati</taxon>
        <taxon>Pseudomonadota</taxon>
        <taxon>Alphaproteobacteria</taxon>
        <taxon>Rhodobacterales</taxon>
        <taxon>Roseobacteraceae</taxon>
        <taxon>Roseovarius</taxon>
    </lineage>
</organism>
<dbReference type="Pfam" id="PF10025">
    <property type="entry name" value="DUF2267"/>
    <property type="match status" value="1"/>
</dbReference>
<keyword evidence="2" id="KW-1185">Reference proteome</keyword>
<evidence type="ECO:0000313" key="1">
    <source>
        <dbReference type="EMBL" id="SHL40953.1"/>
    </source>
</evidence>
<accession>A0A1M7ADV4</accession>
<evidence type="ECO:0000313" key="2">
    <source>
        <dbReference type="Proteomes" id="UP000184191"/>
    </source>
</evidence>
<dbReference type="Gene3D" id="1.10.490.110">
    <property type="entry name" value="Uncharacterized conserved protein DUF2267"/>
    <property type="match status" value="1"/>
</dbReference>
<dbReference type="AlphaFoldDB" id="A0A1M7ADV4"/>
<dbReference type="EMBL" id="FRBN01000013">
    <property type="protein sequence ID" value="SHL40953.1"/>
    <property type="molecule type" value="Genomic_DNA"/>
</dbReference>
<dbReference type="Proteomes" id="UP000184191">
    <property type="component" value="Unassembled WGS sequence"/>
</dbReference>
<proteinExistence type="predicted"/>
<protein>
    <submittedName>
        <fullName evidence="1">Uncharacterized conserved protein, DUF2267 family</fullName>
    </submittedName>
</protein>
<dbReference type="InterPro" id="IPR018727">
    <property type="entry name" value="DUF2267"/>
</dbReference>
<sequence>MSAQGLEVIDHTVHLTHEWINDLTARLGWYSSRSALRLLRVTLQHLRDHLSPDELAQLSAQLPLLIRGMFFEGWVPKQTPIKERRAQAFAGYIASQMENTDEYRGAEDIACVFALLNDRLSAGEIHDVRVSLSEDVRSLWPAP</sequence>
<reference evidence="2" key="1">
    <citation type="submission" date="2016-11" db="EMBL/GenBank/DDBJ databases">
        <authorList>
            <person name="Varghese N."/>
            <person name="Submissions S."/>
        </authorList>
    </citation>
    <scope>NUCLEOTIDE SEQUENCE [LARGE SCALE GENOMIC DNA]</scope>
    <source>
        <strain evidence="2">DSM 29327</strain>
    </source>
</reference>
<gene>
    <name evidence="1" type="ORF">SAMN05444414_11341</name>
</gene>
<dbReference type="RefSeq" id="WP_073198394.1">
    <property type="nucleotide sequence ID" value="NZ_FRBN01000013.1"/>
</dbReference>
<dbReference type="STRING" id="1054996.SAMN05444414_11341"/>
<name>A0A1M7ADV4_9RHOB</name>
<dbReference type="InterPro" id="IPR038282">
    <property type="entry name" value="DUF2267_sf"/>
</dbReference>